<keyword evidence="5 7" id="KW-0472">Membrane</keyword>
<name>A0A6A6J8W3_WESOR</name>
<feature type="compositionally biased region" description="Polar residues" evidence="6">
    <location>
        <begin position="93"/>
        <end position="110"/>
    </location>
</feature>
<dbReference type="EMBL" id="ML986514">
    <property type="protein sequence ID" value="KAF2273011.1"/>
    <property type="molecule type" value="Genomic_DNA"/>
</dbReference>
<comment type="similarity">
    <text evidence="2">Belongs to the UPF0057 (PMP3) family.</text>
</comment>
<accession>A0A6A6J8W3</accession>
<dbReference type="OrthoDB" id="2802411at2759"/>
<comment type="subcellular location">
    <subcellularLocation>
        <location evidence="1">Membrane</location>
    </subcellularLocation>
</comment>
<feature type="compositionally biased region" description="Polar residues" evidence="6">
    <location>
        <begin position="119"/>
        <end position="134"/>
    </location>
</feature>
<evidence type="ECO:0000256" key="7">
    <source>
        <dbReference type="SAM" id="Phobius"/>
    </source>
</evidence>
<gene>
    <name evidence="8" type="ORF">EI97DRAFT_482941</name>
</gene>
<sequence length="163" mass="17085">MCGADCFLMLLSVLFPPIGVWVKRGVCSADSLINIALCCLGFLPGLLHAWYIILKYPDPYEYEGLQGGERAGGTVTYFYVAQGGPPGHANYGTVGSQPSAGQFPGQQESGVVNAFPQPKANQGGQAKAQPQQHVPNGEGSSQPSGPPPTYADVIKGDHKVQGP</sequence>
<dbReference type="Pfam" id="PF01679">
    <property type="entry name" value="Pmp3"/>
    <property type="match status" value="1"/>
</dbReference>
<evidence type="ECO:0000256" key="5">
    <source>
        <dbReference type="ARBA" id="ARBA00023136"/>
    </source>
</evidence>
<proteinExistence type="inferred from homology"/>
<evidence type="ECO:0000313" key="8">
    <source>
        <dbReference type="EMBL" id="KAF2273011.1"/>
    </source>
</evidence>
<feature type="transmembrane region" description="Helical" evidence="7">
    <location>
        <begin position="32"/>
        <end position="53"/>
    </location>
</feature>
<dbReference type="PROSITE" id="PS01309">
    <property type="entry name" value="UPF0057"/>
    <property type="match status" value="1"/>
</dbReference>
<dbReference type="InterPro" id="IPR000612">
    <property type="entry name" value="PMP3"/>
</dbReference>
<dbReference type="AlphaFoldDB" id="A0A6A6J8W3"/>
<dbReference type="GeneID" id="54555259"/>
<dbReference type="PANTHER" id="PTHR21659">
    <property type="entry name" value="HYDROPHOBIC PROTEIN RCI2 LOW TEMPERATURE AND SALT RESPONSIVE PROTEIN LTI6 -RELATED"/>
    <property type="match status" value="1"/>
</dbReference>
<organism evidence="8 9">
    <name type="scientific">Westerdykella ornata</name>
    <dbReference type="NCBI Taxonomy" id="318751"/>
    <lineage>
        <taxon>Eukaryota</taxon>
        <taxon>Fungi</taxon>
        <taxon>Dikarya</taxon>
        <taxon>Ascomycota</taxon>
        <taxon>Pezizomycotina</taxon>
        <taxon>Dothideomycetes</taxon>
        <taxon>Pleosporomycetidae</taxon>
        <taxon>Pleosporales</taxon>
        <taxon>Sporormiaceae</taxon>
        <taxon>Westerdykella</taxon>
    </lineage>
</organism>
<dbReference type="RefSeq" id="XP_033650550.1">
    <property type="nucleotide sequence ID" value="XM_033802084.1"/>
</dbReference>
<protein>
    <submittedName>
        <fullName evidence="8">UPF0057-domain-containing protein</fullName>
    </submittedName>
</protein>
<evidence type="ECO:0000256" key="4">
    <source>
        <dbReference type="ARBA" id="ARBA00022989"/>
    </source>
</evidence>
<evidence type="ECO:0000256" key="3">
    <source>
        <dbReference type="ARBA" id="ARBA00022692"/>
    </source>
</evidence>
<feature type="compositionally biased region" description="Basic and acidic residues" evidence="6">
    <location>
        <begin position="154"/>
        <end position="163"/>
    </location>
</feature>
<reference evidence="8" key="1">
    <citation type="journal article" date="2020" name="Stud. Mycol.">
        <title>101 Dothideomycetes genomes: a test case for predicting lifestyles and emergence of pathogens.</title>
        <authorList>
            <person name="Haridas S."/>
            <person name="Albert R."/>
            <person name="Binder M."/>
            <person name="Bloem J."/>
            <person name="Labutti K."/>
            <person name="Salamov A."/>
            <person name="Andreopoulos B."/>
            <person name="Baker S."/>
            <person name="Barry K."/>
            <person name="Bills G."/>
            <person name="Bluhm B."/>
            <person name="Cannon C."/>
            <person name="Castanera R."/>
            <person name="Culley D."/>
            <person name="Daum C."/>
            <person name="Ezra D."/>
            <person name="Gonzalez J."/>
            <person name="Henrissat B."/>
            <person name="Kuo A."/>
            <person name="Liang C."/>
            <person name="Lipzen A."/>
            <person name="Lutzoni F."/>
            <person name="Magnuson J."/>
            <person name="Mondo S."/>
            <person name="Nolan M."/>
            <person name="Ohm R."/>
            <person name="Pangilinan J."/>
            <person name="Park H.-J."/>
            <person name="Ramirez L."/>
            <person name="Alfaro M."/>
            <person name="Sun H."/>
            <person name="Tritt A."/>
            <person name="Yoshinaga Y."/>
            <person name="Zwiers L.-H."/>
            <person name="Turgeon B."/>
            <person name="Goodwin S."/>
            <person name="Spatafora J."/>
            <person name="Crous P."/>
            <person name="Grigoriev I."/>
        </authorList>
    </citation>
    <scope>NUCLEOTIDE SEQUENCE</scope>
    <source>
        <strain evidence="8">CBS 379.55</strain>
    </source>
</reference>
<evidence type="ECO:0000256" key="6">
    <source>
        <dbReference type="SAM" id="MobiDB-lite"/>
    </source>
</evidence>
<evidence type="ECO:0000256" key="1">
    <source>
        <dbReference type="ARBA" id="ARBA00004370"/>
    </source>
</evidence>
<keyword evidence="3 7" id="KW-0812">Transmembrane</keyword>
<keyword evidence="9" id="KW-1185">Reference proteome</keyword>
<evidence type="ECO:0000256" key="2">
    <source>
        <dbReference type="ARBA" id="ARBA00009530"/>
    </source>
</evidence>
<keyword evidence="4 7" id="KW-1133">Transmembrane helix</keyword>
<dbReference type="GO" id="GO:0016020">
    <property type="term" value="C:membrane"/>
    <property type="evidence" value="ECO:0007669"/>
    <property type="project" value="UniProtKB-SubCell"/>
</dbReference>
<evidence type="ECO:0000313" key="9">
    <source>
        <dbReference type="Proteomes" id="UP000800097"/>
    </source>
</evidence>
<dbReference type="Proteomes" id="UP000800097">
    <property type="component" value="Unassembled WGS sequence"/>
</dbReference>
<dbReference type="PANTHER" id="PTHR21659:SF57">
    <property type="entry name" value="PLASMA MEMBRANE PROTEOLIPID 31"/>
    <property type="match status" value="1"/>
</dbReference>
<feature type="region of interest" description="Disordered" evidence="6">
    <location>
        <begin position="89"/>
        <end position="163"/>
    </location>
</feature>